<dbReference type="PANTHER" id="PTHR42923:SF47">
    <property type="entry name" value="BLR3003 PROTEIN"/>
    <property type="match status" value="1"/>
</dbReference>
<comment type="caution">
    <text evidence="2">The sequence shown here is derived from an EMBL/GenBank/DDBJ whole genome shotgun (WGS) entry which is preliminary data.</text>
</comment>
<dbReference type="InterPro" id="IPR050464">
    <property type="entry name" value="Zeta_carotene_desat/Oxidored"/>
</dbReference>
<protein>
    <submittedName>
        <fullName evidence="2">Desaturase</fullName>
    </submittedName>
</protein>
<dbReference type="SUPFAM" id="SSF51905">
    <property type="entry name" value="FAD/NAD(P)-binding domain"/>
    <property type="match status" value="1"/>
</dbReference>
<evidence type="ECO:0000259" key="1">
    <source>
        <dbReference type="Pfam" id="PF01593"/>
    </source>
</evidence>
<reference evidence="2 3" key="1">
    <citation type="submission" date="2017-01" db="EMBL/GenBank/DDBJ databases">
        <title>Novel large sulfur bacteria in the metagenomes of groundwater-fed chemosynthetic microbial mats in the Lake Huron basin.</title>
        <authorList>
            <person name="Sharrar A.M."/>
            <person name="Flood B.E."/>
            <person name="Bailey J.V."/>
            <person name="Jones D.S."/>
            <person name="Biddanda B."/>
            <person name="Ruberg S.A."/>
            <person name="Marcus D.N."/>
            <person name="Dick G.J."/>
        </authorList>
    </citation>
    <scope>NUCLEOTIDE SEQUENCE [LARGE SCALE GENOMIC DNA]</scope>
    <source>
        <strain evidence="2">A7</strain>
    </source>
</reference>
<evidence type="ECO:0000313" key="3">
    <source>
        <dbReference type="Proteomes" id="UP000192505"/>
    </source>
</evidence>
<dbReference type="EMBL" id="MTEI01000001">
    <property type="protein sequence ID" value="OQW90232.1"/>
    <property type="molecule type" value="Genomic_DNA"/>
</dbReference>
<dbReference type="NCBIfam" id="TIGR03467">
    <property type="entry name" value="HpnE"/>
    <property type="match status" value="1"/>
</dbReference>
<evidence type="ECO:0000313" key="2">
    <source>
        <dbReference type="EMBL" id="OQW90232.1"/>
    </source>
</evidence>
<dbReference type="GO" id="GO:0016491">
    <property type="term" value="F:oxidoreductase activity"/>
    <property type="evidence" value="ECO:0007669"/>
    <property type="project" value="InterPro"/>
</dbReference>
<dbReference type="Pfam" id="PF01593">
    <property type="entry name" value="Amino_oxidase"/>
    <property type="match status" value="1"/>
</dbReference>
<dbReference type="PANTHER" id="PTHR42923">
    <property type="entry name" value="PROTOPORPHYRINOGEN OXIDASE"/>
    <property type="match status" value="1"/>
</dbReference>
<name>A0A1W9KZQ9_9BURK</name>
<dbReference type="Proteomes" id="UP000192505">
    <property type="component" value="Unassembled WGS sequence"/>
</dbReference>
<dbReference type="Gene3D" id="3.50.50.60">
    <property type="entry name" value="FAD/NAD(P)-binding domain"/>
    <property type="match status" value="1"/>
</dbReference>
<feature type="domain" description="Amine oxidase" evidence="1">
    <location>
        <begin position="11"/>
        <end position="443"/>
    </location>
</feature>
<proteinExistence type="predicted"/>
<dbReference type="InterPro" id="IPR036188">
    <property type="entry name" value="FAD/NAD-bd_sf"/>
</dbReference>
<organism evidence="2 3">
    <name type="scientific">Rhodoferax ferrireducens</name>
    <dbReference type="NCBI Taxonomy" id="192843"/>
    <lineage>
        <taxon>Bacteria</taxon>
        <taxon>Pseudomonadati</taxon>
        <taxon>Pseudomonadota</taxon>
        <taxon>Betaproteobacteria</taxon>
        <taxon>Burkholderiales</taxon>
        <taxon>Comamonadaceae</taxon>
        <taxon>Rhodoferax</taxon>
    </lineage>
</organism>
<dbReference type="AlphaFoldDB" id="A0A1W9KZQ9"/>
<sequence>MNIAIVGAGWAGLAAAVTAIQNGHTATVFEATDALGGRARALKGTLPDGTAVTLDNGQHILIGAYSDTLRLMRTVGVAPEQALLDLPMTLQFPDGRGIRFPDWPTPLDALGGILSARGWTLADKVSVLKAALRWRWQGFECAATQSVADLCHGLTPRITTELIEPLCVSALNTPAAQASAAVFLRVLRDALFGASGGSHLLLPKTDLGALFPQAAASWMAQHGGQVVAKARVEKLAQDAPPGNATGHPVWRLNGPGLEAAAATHFDAVLWATSASNTAQALIQYGLVAPENISKPVAAWCQTAQALQFEAITTVYAWSASARLTLPMLALRNTAAHPAQFVFDRGALGGPAGLLAFVVSASTGDRATVQAQVLAQAQAQLGLTLQPVQTVVEKRATFACTPGLQRPAQHIVPGLLACGDYVAGPYPATLEGAIRSGINAARCIVNDGTLTRG</sequence>
<gene>
    <name evidence="2" type="ORF">BWK72_03210</name>
</gene>
<accession>A0A1W9KZQ9</accession>
<dbReference type="InterPro" id="IPR002937">
    <property type="entry name" value="Amino_oxidase"/>
</dbReference>
<dbReference type="InterPro" id="IPR017830">
    <property type="entry name" value="SQase_HpnE"/>
</dbReference>